<dbReference type="GeneID" id="19341771"/>
<dbReference type="HOGENOM" id="CLU_1627815_0_0_1"/>
<feature type="signal peptide" evidence="1">
    <location>
        <begin position="1"/>
        <end position="23"/>
    </location>
</feature>
<dbReference type="AlphaFoldDB" id="M2YL77"/>
<name>M2YL77_PSEFD</name>
<reference evidence="2 3" key="1">
    <citation type="journal article" date="2012" name="PLoS Pathog.">
        <title>Diverse lifestyles and strategies of plant pathogenesis encoded in the genomes of eighteen Dothideomycetes fungi.</title>
        <authorList>
            <person name="Ohm R.A."/>
            <person name="Feau N."/>
            <person name="Henrissat B."/>
            <person name="Schoch C.L."/>
            <person name="Horwitz B.A."/>
            <person name="Barry K.W."/>
            <person name="Condon B.J."/>
            <person name="Copeland A.C."/>
            <person name="Dhillon B."/>
            <person name="Glaser F."/>
            <person name="Hesse C.N."/>
            <person name="Kosti I."/>
            <person name="LaButti K."/>
            <person name="Lindquist E.A."/>
            <person name="Lucas S."/>
            <person name="Salamov A.A."/>
            <person name="Bradshaw R.E."/>
            <person name="Ciuffetti L."/>
            <person name="Hamelin R.C."/>
            <person name="Kema G.H.J."/>
            <person name="Lawrence C."/>
            <person name="Scott J.A."/>
            <person name="Spatafora J.W."/>
            <person name="Turgeon B.G."/>
            <person name="de Wit P.J.G.M."/>
            <person name="Zhong S."/>
            <person name="Goodwin S.B."/>
            <person name="Grigoriev I.V."/>
        </authorList>
    </citation>
    <scope>NUCLEOTIDE SEQUENCE [LARGE SCALE GENOMIC DNA]</scope>
    <source>
        <strain evidence="2 3">CIRAD86</strain>
    </source>
</reference>
<protein>
    <submittedName>
        <fullName evidence="2">Uncharacterized protein</fullName>
    </submittedName>
</protein>
<evidence type="ECO:0000256" key="1">
    <source>
        <dbReference type="SAM" id="SignalP"/>
    </source>
</evidence>
<keyword evidence="3" id="KW-1185">Reference proteome</keyword>
<gene>
    <name evidence="2" type="ORF">MYCFIDRAFT_80905</name>
</gene>
<dbReference type="RefSeq" id="XP_007930859.1">
    <property type="nucleotide sequence ID" value="XM_007932668.1"/>
</dbReference>
<evidence type="ECO:0000313" key="3">
    <source>
        <dbReference type="Proteomes" id="UP000016932"/>
    </source>
</evidence>
<accession>M2YL77</accession>
<dbReference type="KEGG" id="pfj:MYCFIDRAFT_80905"/>
<sequence>MSMVVVPASALLCSALLCSVVLSIPCFGVSQGDACTDASVRKESAHDATCDIDSLLATHHRHGILNPSKTGFLVANHVEFHMIRKSWVGGSHARTQHSQLATSKYLPTAVYSWCSPRCDDCLDDAVPAKFLIAFRRNIVAFAQRTLSKPSALSHLTILGYYWG</sequence>
<dbReference type="VEuPathDB" id="FungiDB:MYCFIDRAFT_80905"/>
<organism evidence="2 3">
    <name type="scientific">Pseudocercospora fijiensis (strain CIRAD86)</name>
    <name type="common">Black leaf streak disease fungus</name>
    <name type="synonym">Mycosphaerella fijiensis</name>
    <dbReference type="NCBI Taxonomy" id="383855"/>
    <lineage>
        <taxon>Eukaryota</taxon>
        <taxon>Fungi</taxon>
        <taxon>Dikarya</taxon>
        <taxon>Ascomycota</taxon>
        <taxon>Pezizomycotina</taxon>
        <taxon>Dothideomycetes</taxon>
        <taxon>Dothideomycetidae</taxon>
        <taxon>Mycosphaerellales</taxon>
        <taxon>Mycosphaerellaceae</taxon>
        <taxon>Pseudocercospora</taxon>
    </lineage>
</organism>
<dbReference type="Proteomes" id="UP000016932">
    <property type="component" value="Unassembled WGS sequence"/>
</dbReference>
<evidence type="ECO:0000313" key="2">
    <source>
        <dbReference type="EMBL" id="EME78490.1"/>
    </source>
</evidence>
<proteinExistence type="predicted"/>
<feature type="chain" id="PRO_5004030035" evidence="1">
    <location>
        <begin position="24"/>
        <end position="163"/>
    </location>
</feature>
<dbReference type="EMBL" id="KB446563">
    <property type="protein sequence ID" value="EME78490.1"/>
    <property type="molecule type" value="Genomic_DNA"/>
</dbReference>
<keyword evidence="1" id="KW-0732">Signal</keyword>